<accession>A0A6A3FEL2</accession>
<dbReference type="EMBL" id="QXGF01000274">
    <property type="protein sequence ID" value="KAE8943036.1"/>
    <property type="molecule type" value="Genomic_DNA"/>
</dbReference>
<name>A0A6A3FEL2_9STRA</name>
<evidence type="ECO:0000313" key="8">
    <source>
        <dbReference type="EMBL" id="KAE9244894.1"/>
    </source>
</evidence>
<dbReference type="Proteomes" id="UP000486351">
    <property type="component" value="Unassembled WGS sequence"/>
</dbReference>
<evidence type="ECO:0000313" key="10">
    <source>
        <dbReference type="EMBL" id="KAE9319370.1"/>
    </source>
</evidence>
<evidence type="ECO:0000313" key="7">
    <source>
        <dbReference type="EMBL" id="KAE9222982.1"/>
    </source>
</evidence>
<evidence type="ECO:0000313" key="6">
    <source>
        <dbReference type="EMBL" id="KAE9149683.1"/>
    </source>
</evidence>
<evidence type="ECO:0000313" key="9">
    <source>
        <dbReference type="EMBL" id="KAE9244932.1"/>
    </source>
</evidence>
<keyword evidence="1" id="KW-0472">Membrane</keyword>
<dbReference type="EMBL" id="QXGC01000205">
    <property type="protein sequence ID" value="KAE9244932.1"/>
    <property type="molecule type" value="Genomic_DNA"/>
</dbReference>
<dbReference type="EMBL" id="QXGD01000280">
    <property type="protein sequence ID" value="KAE9244894.1"/>
    <property type="molecule type" value="Genomic_DNA"/>
</dbReference>
<protein>
    <submittedName>
        <fullName evidence="2">Uncharacterized protein</fullName>
    </submittedName>
</protein>
<dbReference type="Proteomes" id="UP000441208">
    <property type="component" value="Unassembled WGS sequence"/>
</dbReference>
<evidence type="ECO:0000313" key="4">
    <source>
        <dbReference type="EMBL" id="KAE9124338.1"/>
    </source>
</evidence>
<keyword evidence="13" id="KW-1185">Reference proteome</keyword>
<proteinExistence type="predicted"/>
<dbReference type="Proteomes" id="UP000440367">
    <property type="component" value="Unassembled WGS sequence"/>
</dbReference>
<dbReference type="EMBL" id="QXGA01000226">
    <property type="protein sequence ID" value="KAE9149683.1"/>
    <property type="molecule type" value="Genomic_DNA"/>
</dbReference>
<evidence type="ECO:0000256" key="1">
    <source>
        <dbReference type="SAM" id="Phobius"/>
    </source>
</evidence>
<dbReference type="EMBL" id="QXFW01000214">
    <property type="protein sequence ID" value="KAE9020319.1"/>
    <property type="molecule type" value="Genomic_DNA"/>
</dbReference>
<evidence type="ECO:0000313" key="19">
    <source>
        <dbReference type="Proteomes" id="UP000476176"/>
    </source>
</evidence>
<dbReference type="Proteomes" id="UP000437068">
    <property type="component" value="Unassembled WGS sequence"/>
</dbReference>
<evidence type="ECO:0000313" key="15">
    <source>
        <dbReference type="Proteomes" id="UP000440367"/>
    </source>
</evidence>
<keyword evidence="1" id="KW-0812">Transmembrane</keyword>
<feature type="transmembrane region" description="Helical" evidence="1">
    <location>
        <begin position="147"/>
        <end position="165"/>
    </location>
</feature>
<evidence type="ECO:0000313" key="18">
    <source>
        <dbReference type="Proteomes" id="UP000460718"/>
    </source>
</evidence>
<gene>
    <name evidence="10" type="ORF">PF001_g5934</name>
    <name evidence="8" type="ORF">PF002_g7524</name>
    <name evidence="9" type="ORF">PF004_g5473</name>
    <name evidence="7" type="ORF">PF005_g6487</name>
    <name evidence="6" type="ORF">PF006_g5857</name>
    <name evidence="4" type="ORF">PF007_g6762</name>
    <name evidence="11" type="ORF">PF008_g6063</name>
    <name evidence="2" type="ORF">PF009_g7226</name>
    <name evidence="5" type="ORF">PF010_g5749</name>
    <name evidence="3" type="ORF">PF011_g5463</name>
</gene>
<dbReference type="Proteomes" id="UP000488956">
    <property type="component" value="Unassembled WGS sequence"/>
</dbReference>
<evidence type="ECO:0000313" key="13">
    <source>
        <dbReference type="Proteomes" id="UP000433483"/>
    </source>
</evidence>
<evidence type="ECO:0000313" key="21">
    <source>
        <dbReference type="Proteomes" id="UP000488956"/>
    </source>
</evidence>
<dbReference type="Proteomes" id="UP000429523">
    <property type="component" value="Unassembled WGS sequence"/>
</dbReference>
<dbReference type="Proteomes" id="UP000433483">
    <property type="component" value="Unassembled WGS sequence"/>
</dbReference>
<organism evidence="2 12">
    <name type="scientific">Phytophthora fragariae</name>
    <dbReference type="NCBI Taxonomy" id="53985"/>
    <lineage>
        <taxon>Eukaryota</taxon>
        <taxon>Sar</taxon>
        <taxon>Stramenopiles</taxon>
        <taxon>Oomycota</taxon>
        <taxon>Peronosporomycetes</taxon>
        <taxon>Peronosporales</taxon>
        <taxon>Peronosporaceae</taxon>
        <taxon>Phytophthora</taxon>
    </lineage>
</organism>
<evidence type="ECO:0000313" key="17">
    <source>
        <dbReference type="Proteomes" id="UP000441208"/>
    </source>
</evidence>
<dbReference type="Proteomes" id="UP000440732">
    <property type="component" value="Unassembled WGS sequence"/>
</dbReference>
<evidence type="ECO:0000313" key="2">
    <source>
        <dbReference type="EMBL" id="KAE8943036.1"/>
    </source>
</evidence>
<evidence type="ECO:0000313" key="20">
    <source>
        <dbReference type="Proteomes" id="UP000486351"/>
    </source>
</evidence>
<dbReference type="EMBL" id="QXFZ01000258">
    <property type="protein sequence ID" value="KAE9124338.1"/>
    <property type="molecule type" value="Genomic_DNA"/>
</dbReference>
<evidence type="ECO:0000313" key="14">
    <source>
        <dbReference type="Proteomes" id="UP000437068"/>
    </source>
</evidence>
<reference evidence="12 13" key="1">
    <citation type="submission" date="2018-08" db="EMBL/GenBank/DDBJ databases">
        <title>Genomic investigation of the strawberry pathogen Phytophthora fragariae indicates pathogenicity is determined by transcriptional variation in three key races.</title>
        <authorList>
            <person name="Adams T.M."/>
            <person name="Armitage A.D."/>
            <person name="Sobczyk M.K."/>
            <person name="Bates H.J."/>
            <person name="Dunwell J.M."/>
            <person name="Nellist C.F."/>
            <person name="Harrison R.J."/>
        </authorList>
    </citation>
    <scope>NUCLEOTIDE SEQUENCE [LARGE SCALE GENOMIC DNA]</scope>
    <source>
        <strain evidence="10 14">A4</strain>
        <strain evidence="8 15">BC-1</strain>
        <strain evidence="9 19">BC-23</strain>
        <strain evidence="7 13">NOV-27</strain>
        <strain evidence="6 16">NOV-5</strain>
        <strain evidence="4 17">NOV-71</strain>
        <strain evidence="11 20">NOV-77</strain>
        <strain evidence="2 12">NOV-9</strain>
        <strain evidence="5 21">ONT-3</strain>
        <strain evidence="3 18">SCRP245</strain>
    </source>
</reference>
<comment type="caution">
    <text evidence="2">The sequence shown here is derived from an EMBL/GenBank/DDBJ whole genome shotgun (WGS) entry which is preliminary data.</text>
</comment>
<sequence length="254" mass="29133">MYVATEADQAHRRKIVRHFAPHLSNEALTRQERRYFALGLVRVLLVFVVPSCIVFCMRDWFVDTIVFLVVALVCLVELALALYRYFVLWPEGLQMRWVYWTEIVQAEDQYKLKILGYYIRKIDKFVSRFPSSLSANKIKLHYRKRTWPLLVLFVAAYAACLVLLVQTKREKAVMRTWAFYLLSIGSGLVVLRYAKLHLVELPQVLALRAHAEFATDGLANAAESTPFAHAVPSYNAAGSGHTVEVNVQKSVIEI</sequence>
<feature type="transmembrane region" description="Helical" evidence="1">
    <location>
        <begin position="177"/>
        <end position="194"/>
    </location>
</feature>
<dbReference type="EMBL" id="QXFY01000232">
    <property type="protein sequence ID" value="KAE9351206.1"/>
    <property type="molecule type" value="Genomic_DNA"/>
</dbReference>
<dbReference type="EMBL" id="QXGE01000228">
    <property type="protein sequence ID" value="KAE9319370.1"/>
    <property type="molecule type" value="Genomic_DNA"/>
</dbReference>
<feature type="transmembrane region" description="Helical" evidence="1">
    <location>
        <begin position="35"/>
        <end position="57"/>
    </location>
</feature>
<dbReference type="EMBL" id="QXGB01000242">
    <property type="protein sequence ID" value="KAE9222982.1"/>
    <property type="molecule type" value="Genomic_DNA"/>
</dbReference>
<dbReference type="Proteomes" id="UP000476176">
    <property type="component" value="Unassembled WGS sequence"/>
</dbReference>
<evidence type="ECO:0000313" key="11">
    <source>
        <dbReference type="EMBL" id="KAE9351206.1"/>
    </source>
</evidence>
<dbReference type="Proteomes" id="UP000460718">
    <property type="component" value="Unassembled WGS sequence"/>
</dbReference>
<dbReference type="AlphaFoldDB" id="A0A6A3FEL2"/>
<evidence type="ECO:0000313" key="5">
    <source>
        <dbReference type="EMBL" id="KAE9125136.1"/>
    </source>
</evidence>
<dbReference type="OrthoDB" id="57935at2759"/>
<evidence type="ECO:0000313" key="3">
    <source>
        <dbReference type="EMBL" id="KAE9020319.1"/>
    </source>
</evidence>
<evidence type="ECO:0000313" key="12">
    <source>
        <dbReference type="Proteomes" id="UP000429523"/>
    </source>
</evidence>
<feature type="transmembrane region" description="Helical" evidence="1">
    <location>
        <begin position="64"/>
        <end position="86"/>
    </location>
</feature>
<keyword evidence="1" id="KW-1133">Transmembrane helix</keyword>
<evidence type="ECO:0000313" key="16">
    <source>
        <dbReference type="Proteomes" id="UP000440732"/>
    </source>
</evidence>
<dbReference type="EMBL" id="QXFX01000219">
    <property type="protein sequence ID" value="KAE9125136.1"/>
    <property type="molecule type" value="Genomic_DNA"/>
</dbReference>